<protein>
    <submittedName>
        <fullName evidence="3">Uncharacterized protein</fullName>
    </submittedName>
</protein>
<evidence type="ECO:0000313" key="3">
    <source>
        <dbReference type="EMBL" id="TWU24639.1"/>
    </source>
</evidence>
<dbReference type="Proteomes" id="UP000318437">
    <property type="component" value="Unassembled WGS sequence"/>
</dbReference>
<keyword evidence="4" id="KW-1185">Reference proteome</keyword>
<dbReference type="Gene3D" id="3.40.50.880">
    <property type="match status" value="1"/>
</dbReference>
<feature type="chain" id="PRO_5022811180" evidence="2">
    <location>
        <begin position="28"/>
        <end position="748"/>
    </location>
</feature>
<dbReference type="InterPro" id="IPR029062">
    <property type="entry name" value="Class_I_gatase-like"/>
</dbReference>
<keyword evidence="2" id="KW-0732">Signal</keyword>
<evidence type="ECO:0000313" key="4">
    <source>
        <dbReference type="Proteomes" id="UP000318437"/>
    </source>
</evidence>
<dbReference type="EMBL" id="SJPS01000005">
    <property type="protein sequence ID" value="TWU24639.1"/>
    <property type="molecule type" value="Genomic_DNA"/>
</dbReference>
<accession>A0A5C6CPG6</accession>
<dbReference type="AlphaFoldDB" id="A0A5C6CPG6"/>
<dbReference type="RefSeq" id="WP_146451869.1">
    <property type="nucleotide sequence ID" value="NZ_SJPS01000005.1"/>
</dbReference>
<reference evidence="3 4" key="1">
    <citation type="submission" date="2019-02" db="EMBL/GenBank/DDBJ databases">
        <title>Deep-cultivation of Planctomycetes and their phenomic and genomic characterization uncovers novel biology.</title>
        <authorList>
            <person name="Wiegand S."/>
            <person name="Jogler M."/>
            <person name="Boedeker C."/>
            <person name="Pinto D."/>
            <person name="Vollmers J."/>
            <person name="Rivas-Marin E."/>
            <person name="Kohn T."/>
            <person name="Peeters S.H."/>
            <person name="Heuer A."/>
            <person name="Rast P."/>
            <person name="Oberbeckmann S."/>
            <person name="Bunk B."/>
            <person name="Jeske O."/>
            <person name="Meyerdierks A."/>
            <person name="Storesund J.E."/>
            <person name="Kallscheuer N."/>
            <person name="Luecker S."/>
            <person name="Lage O.M."/>
            <person name="Pohl T."/>
            <person name="Merkel B.J."/>
            <person name="Hornburger P."/>
            <person name="Mueller R.-W."/>
            <person name="Bruemmer F."/>
            <person name="Labrenz M."/>
            <person name="Spormann A.M."/>
            <person name="Op Den Camp H."/>
            <person name="Overmann J."/>
            <person name="Amann R."/>
            <person name="Jetten M.S.M."/>
            <person name="Mascher T."/>
            <person name="Medema M.H."/>
            <person name="Devos D.P."/>
            <person name="Kaster A.-K."/>
            <person name="Ovreas L."/>
            <person name="Rohde M."/>
            <person name="Galperin M.Y."/>
            <person name="Jogler C."/>
        </authorList>
    </citation>
    <scope>NUCLEOTIDE SEQUENCE [LARGE SCALE GENOMIC DNA]</scope>
    <source>
        <strain evidence="3 4">Pla144</strain>
    </source>
</reference>
<feature type="transmembrane region" description="Helical" evidence="1">
    <location>
        <begin position="386"/>
        <end position="407"/>
    </location>
</feature>
<comment type="caution">
    <text evidence="3">The sequence shown here is derived from an EMBL/GenBank/DDBJ whole genome shotgun (WGS) entry which is preliminary data.</text>
</comment>
<feature type="signal peptide" evidence="2">
    <location>
        <begin position="1"/>
        <end position="27"/>
    </location>
</feature>
<name>A0A5C6CPG6_9BACT</name>
<keyword evidence="1" id="KW-0812">Transmembrane</keyword>
<organism evidence="3 4">
    <name type="scientific">Bythopirellula polymerisocia</name>
    <dbReference type="NCBI Taxonomy" id="2528003"/>
    <lineage>
        <taxon>Bacteria</taxon>
        <taxon>Pseudomonadati</taxon>
        <taxon>Planctomycetota</taxon>
        <taxon>Planctomycetia</taxon>
        <taxon>Pirellulales</taxon>
        <taxon>Lacipirellulaceae</taxon>
        <taxon>Bythopirellula</taxon>
    </lineage>
</organism>
<keyword evidence="1" id="KW-1133">Transmembrane helix</keyword>
<sequence precursor="true">MIFVLRKICNLHLALVCVLLVGGELHAQDEKPRITDVEIGFDGAYKLGCWTPVQVILEGGSIPLTGVVQVTVPDGDGVPTTVISPFNRPVGIEPGRTTTVNLFIRVGQSAAPLEAKFITADRKNSVSRTFFAGPESGDGVIAGGLPATNRLIVALGPALGLGDLLANESVDELSRTHLVQLQSTAELPTEWQGYEGVETLILTTSQPEVYRPLIQNAARVEALRKWVELGGKLVVFCGSQAEELMGANGALTELVPGKFTEIVDIQQSQPLETFSGSEQAITSDRRVNFQVPVFTGIRGRSEAVARRGTLEVPLVIRSYLGFGELTFVGLDFDKPPLRAWPGRVGFLQRALELGDSRTSQQGSNETIVQTGEDIVTQVRNVLDQSFVGVTVVPFALVAFLVVGYILLIGPGDFYLVNKILKRPEFTWISFPLMVAGVSAGAYWYANWQKGDQLRVNQVVFVDFDATTNTVRGTAWTHFFTPQVAKFNLSFRPPLPDSTAVQGLPLVAWLGQPGYALGGMQSSSGQTSLFDRGYEFSPALDAMNDVPVQLWSTKTIIARWVSKTPVPLGLSLSRTDDQLLAGSIANQSDMALADCVLLYGQWAWDLGQMPAGTTVDLSTAKQPRMVKTLLTSATAGDVTITNTAADGTVPFRLAQEDVTRLAKTMMFFHALSGDRYTGMLDRYQSFLDMSHFLDQPDLAVLVTKGGDQGGQWLNGDKPLGGDEDRNWVYNRYLLPVGPALENEKLTSEQ</sequence>
<evidence type="ECO:0000256" key="1">
    <source>
        <dbReference type="SAM" id="Phobius"/>
    </source>
</evidence>
<feature type="transmembrane region" description="Helical" evidence="1">
    <location>
        <begin position="427"/>
        <end position="445"/>
    </location>
</feature>
<gene>
    <name evidence="3" type="ORF">Pla144_35240</name>
</gene>
<keyword evidence="1" id="KW-0472">Membrane</keyword>
<dbReference type="OrthoDB" id="267661at2"/>
<proteinExistence type="predicted"/>
<evidence type="ECO:0000256" key="2">
    <source>
        <dbReference type="SAM" id="SignalP"/>
    </source>
</evidence>